<evidence type="ECO:0000256" key="5">
    <source>
        <dbReference type="ARBA" id="ARBA00022490"/>
    </source>
</evidence>
<keyword evidence="20" id="KW-1185">Reference proteome</keyword>
<evidence type="ECO:0000256" key="11">
    <source>
        <dbReference type="ARBA" id="ARBA00023284"/>
    </source>
</evidence>
<dbReference type="Gene3D" id="3.50.50.60">
    <property type="entry name" value="FAD/NAD(P)-binding domain"/>
    <property type="match status" value="2"/>
</dbReference>
<comment type="miscellaneous">
    <text evidence="16">The active site is a redox-active disulfide bond.</text>
</comment>
<evidence type="ECO:0000256" key="10">
    <source>
        <dbReference type="ARBA" id="ARBA00023157"/>
    </source>
</evidence>
<keyword evidence="11 16" id="KW-0676">Redox-active center</keyword>
<feature type="binding site" evidence="14">
    <location>
        <position position="114"/>
    </location>
    <ligand>
        <name>FAD</name>
        <dbReference type="ChEBI" id="CHEBI:57692"/>
    </ligand>
</feature>
<dbReference type="GO" id="GO:0005737">
    <property type="term" value="C:cytoplasm"/>
    <property type="evidence" value="ECO:0007669"/>
    <property type="project" value="UniProtKB-SubCell"/>
</dbReference>
<name>A0AA96RFU6_9BACL</name>
<keyword evidence="6 16" id="KW-0285">Flavoprotein</keyword>
<dbReference type="PRINTS" id="PR00411">
    <property type="entry name" value="PNDRDTASEI"/>
</dbReference>
<dbReference type="InterPro" id="IPR050151">
    <property type="entry name" value="Class-I_Pyr_Nuc-Dis_Oxidored"/>
</dbReference>
<dbReference type="Proteomes" id="UP001305702">
    <property type="component" value="Chromosome"/>
</dbReference>
<evidence type="ECO:0000256" key="4">
    <source>
        <dbReference type="ARBA" id="ARBA00016961"/>
    </source>
</evidence>
<evidence type="ECO:0000256" key="15">
    <source>
        <dbReference type="PIRSR" id="PIRSR000350-4"/>
    </source>
</evidence>
<evidence type="ECO:0000256" key="12">
    <source>
        <dbReference type="ARBA" id="ARBA00049187"/>
    </source>
</evidence>
<feature type="binding site" evidence="14">
    <location>
        <position position="210"/>
    </location>
    <ligand>
        <name>NAD(+)</name>
        <dbReference type="ChEBI" id="CHEBI:57540"/>
    </ligand>
</feature>
<dbReference type="KEGG" id="paun:MJA45_17260"/>
<evidence type="ECO:0000256" key="16">
    <source>
        <dbReference type="RuleBase" id="RU003692"/>
    </source>
</evidence>
<feature type="binding site" evidence="14">
    <location>
        <begin position="150"/>
        <end position="152"/>
    </location>
    <ligand>
        <name>FAD</name>
        <dbReference type="ChEBI" id="CHEBI:57692"/>
    </ligand>
</feature>
<dbReference type="GO" id="GO:0050660">
    <property type="term" value="F:flavin adenine dinucleotide binding"/>
    <property type="evidence" value="ECO:0007669"/>
    <property type="project" value="InterPro"/>
</dbReference>
<dbReference type="FunFam" id="3.30.390.30:FF:000001">
    <property type="entry name" value="Dihydrolipoyl dehydrogenase"/>
    <property type="match status" value="1"/>
</dbReference>
<proteinExistence type="inferred from homology"/>
<dbReference type="PIRSF" id="PIRSF000350">
    <property type="entry name" value="Mercury_reductase_MerA"/>
    <property type="match status" value="1"/>
</dbReference>
<keyword evidence="9 14" id="KW-0520">NAD</keyword>
<dbReference type="Pfam" id="PF07992">
    <property type="entry name" value="Pyr_redox_2"/>
    <property type="match status" value="1"/>
</dbReference>
<comment type="cofactor">
    <cofactor evidence="14 16">
        <name>FAD</name>
        <dbReference type="ChEBI" id="CHEBI:57692"/>
    </cofactor>
    <text evidence="14 16">Binds 1 FAD per subunit.</text>
</comment>
<reference evidence="19 20" key="1">
    <citation type="submission" date="2022-02" db="EMBL/GenBank/DDBJ databases">
        <title>Paenibacillus sp. MBLB1776 Whole Genome Shotgun Sequencing.</title>
        <authorList>
            <person name="Hwang C.Y."/>
            <person name="Cho E.-S."/>
            <person name="Seo M.-J."/>
        </authorList>
    </citation>
    <scope>NUCLEOTIDE SEQUENCE [LARGE SCALE GENOMIC DNA]</scope>
    <source>
        <strain evidence="19 20">MBLB1776</strain>
    </source>
</reference>
<evidence type="ECO:0000313" key="20">
    <source>
        <dbReference type="Proteomes" id="UP001305702"/>
    </source>
</evidence>
<evidence type="ECO:0000256" key="9">
    <source>
        <dbReference type="ARBA" id="ARBA00023027"/>
    </source>
</evidence>
<dbReference type="InterPro" id="IPR036188">
    <property type="entry name" value="FAD/NAD-bd_sf"/>
</dbReference>
<feature type="domain" description="FAD/NAD(P)-binding" evidence="18">
    <location>
        <begin position="5"/>
        <end position="334"/>
    </location>
</feature>
<evidence type="ECO:0000256" key="6">
    <source>
        <dbReference type="ARBA" id="ARBA00022630"/>
    </source>
</evidence>
<dbReference type="PANTHER" id="PTHR22912:SF217">
    <property type="entry name" value="DIHYDROLIPOYL DEHYDROGENASE"/>
    <property type="match status" value="1"/>
</dbReference>
<dbReference type="PRINTS" id="PR00368">
    <property type="entry name" value="FADPNR"/>
</dbReference>
<sequence length="473" mass="50683">MSHTYDIVVLGGGTGGYSAAIRAAQLGMSVALVERDKLGGTCLHRGCIPSKALLRSAEVYAEAKNGEAYGVTASSVTLDFDRVQQRKAGIVDQLYKGLQLLMKKNKIDVYAGSGRMIAPSIFAPRSGTIAVELADGETETLVPGHLILATGSRPRILPGLEPDGELILTSDEALLMAELPESMLIVGGGVIGVEWASMLNDFGVEVTVVEYAPRLVPQEDEDISKELELLFRKRGIRVLTGAKLLPESLEKGEKEATVQVEKDGERMGLSASRILVSVGREANIDSIGLENSDVKVEKGYLKVNGSFQTAEPHIYAVGDAIGGLQLAHAAAHEGIRAVEHIAGKENGRYEPHRVPRCIYTRTEIASVGWTEQQAKERGHDVKTGRFPFKVLGKALVQGHTEGFVKIVADRNTSDLLGVHMIGPHVTEHISEAALAQLLDATPWEVGQSIHPHPTLSEALGEAMLAADGQAIHV</sequence>
<comment type="catalytic activity">
    <reaction evidence="12 16">
        <text>N(6)-[(R)-dihydrolipoyl]-L-lysyl-[protein] + NAD(+) = N(6)-[(R)-lipoyl]-L-lysyl-[protein] + NADH + H(+)</text>
        <dbReference type="Rhea" id="RHEA:15045"/>
        <dbReference type="Rhea" id="RHEA-COMP:10474"/>
        <dbReference type="Rhea" id="RHEA-COMP:10475"/>
        <dbReference type="ChEBI" id="CHEBI:15378"/>
        <dbReference type="ChEBI" id="CHEBI:57540"/>
        <dbReference type="ChEBI" id="CHEBI:57945"/>
        <dbReference type="ChEBI" id="CHEBI:83099"/>
        <dbReference type="ChEBI" id="CHEBI:83100"/>
        <dbReference type="EC" id="1.8.1.4"/>
    </reaction>
</comment>
<comment type="subcellular location">
    <subcellularLocation>
        <location evidence="1">Cytoplasm</location>
    </subcellularLocation>
</comment>
<keyword evidence="5" id="KW-0963">Cytoplasm</keyword>
<keyword evidence="7 14" id="KW-0274">FAD</keyword>
<dbReference type="EMBL" id="CP130318">
    <property type="protein sequence ID" value="WNQ09374.1"/>
    <property type="molecule type" value="Genomic_DNA"/>
</dbReference>
<dbReference type="InterPro" id="IPR023753">
    <property type="entry name" value="FAD/NAD-binding_dom"/>
</dbReference>
<dbReference type="GO" id="GO:0006103">
    <property type="term" value="P:2-oxoglutarate metabolic process"/>
    <property type="evidence" value="ECO:0007669"/>
    <property type="project" value="TreeGrafter"/>
</dbReference>
<dbReference type="AlphaFoldDB" id="A0AA96RFU6"/>
<feature type="binding site" evidence="14">
    <location>
        <position position="319"/>
    </location>
    <ligand>
        <name>FAD</name>
        <dbReference type="ChEBI" id="CHEBI:57692"/>
    </ligand>
</feature>
<feature type="disulfide bond" description="Redox-active" evidence="15">
    <location>
        <begin position="42"/>
        <end position="47"/>
    </location>
</feature>
<dbReference type="NCBIfam" id="TIGR01350">
    <property type="entry name" value="lipoamide_DH"/>
    <property type="match status" value="1"/>
</dbReference>
<feature type="active site" description="Proton acceptor" evidence="13">
    <location>
        <position position="452"/>
    </location>
</feature>
<dbReference type="InterPro" id="IPR016156">
    <property type="entry name" value="FAD/NAD-linked_Rdtase_dimer_sf"/>
</dbReference>
<evidence type="ECO:0000256" key="8">
    <source>
        <dbReference type="ARBA" id="ARBA00023002"/>
    </source>
</evidence>
<dbReference type="InterPro" id="IPR004099">
    <property type="entry name" value="Pyr_nucl-diS_OxRdtase_dimer"/>
</dbReference>
<keyword evidence="10" id="KW-1015">Disulfide bond</keyword>
<evidence type="ECO:0000313" key="19">
    <source>
        <dbReference type="EMBL" id="WNQ09374.1"/>
    </source>
</evidence>
<feature type="binding site" evidence="14">
    <location>
        <position position="279"/>
    </location>
    <ligand>
        <name>NAD(+)</name>
        <dbReference type="ChEBI" id="CHEBI:57540"/>
    </ligand>
</feature>
<evidence type="ECO:0000256" key="2">
    <source>
        <dbReference type="ARBA" id="ARBA00007532"/>
    </source>
</evidence>
<evidence type="ECO:0000256" key="13">
    <source>
        <dbReference type="PIRSR" id="PIRSR000350-2"/>
    </source>
</evidence>
<dbReference type="InterPro" id="IPR006258">
    <property type="entry name" value="Lipoamide_DH"/>
</dbReference>
<dbReference type="InterPro" id="IPR001100">
    <property type="entry name" value="Pyr_nuc-diS_OxRdtase"/>
</dbReference>
<protein>
    <recommendedName>
        <fullName evidence="4 16">Dihydrolipoyl dehydrogenase</fullName>
        <ecNumber evidence="3 16">1.8.1.4</ecNumber>
    </recommendedName>
</protein>
<keyword evidence="14" id="KW-0547">Nucleotide-binding</keyword>
<evidence type="ECO:0000259" key="17">
    <source>
        <dbReference type="Pfam" id="PF02852"/>
    </source>
</evidence>
<dbReference type="GO" id="GO:0004148">
    <property type="term" value="F:dihydrolipoyl dehydrogenase (NADH) activity"/>
    <property type="evidence" value="ECO:0007669"/>
    <property type="project" value="UniProtKB-EC"/>
</dbReference>
<comment type="similarity">
    <text evidence="2 16">Belongs to the class-I pyridine nucleotide-disulfide oxidoreductase family.</text>
</comment>
<evidence type="ECO:0000256" key="7">
    <source>
        <dbReference type="ARBA" id="ARBA00022827"/>
    </source>
</evidence>
<evidence type="ECO:0000259" key="18">
    <source>
        <dbReference type="Pfam" id="PF07992"/>
    </source>
</evidence>
<feature type="binding site" evidence="14">
    <location>
        <begin position="187"/>
        <end position="194"/>
    </location>
    <ligand>
        <name>NAD(+)</name>
        <dbReference type="ChEBI" id="CHEBI:57540"/>
    </ligand>
</feature>
<dbReference type="PANTHER" id="PTHR22912">
    <property type="entry name" value="DISULFIDE OXIDOREDUCTASE"/>
    <property type="match status" value="1"/>
</dbReference>
<dbReference type="Gene3D" id="3.30.390.30">
    <property type="match status" value="1"/>
</dbReference>
<accession>A0AA96RFU6</accession>
<dbReference type="Pfam" id="PF02852">
    <property type="entry name" value="Pyr_redox_dim"/>
    <property type="match status" value="1"/>
</dbReference>
<evidence type="ECO:0000256" key="1">
    <source>
        <dbReference type="ARBA" id="ARBA00004496"/>
    </source>
</evidence>
<feature type="binding site" evidence="14">
    <location>
        <position position="51"/>
    </location>
    <ligand>
        <name>FAD</name>
        <dbReference type="ChEBI" id="CHEBI:57692"/>
    </ligand>
</feature>
<feature type="domain" description="Pyridine nucleotide-disulphide oxidoreductase dimerisation" evidence="17">
    <location>
        <begin position="354"/>
        <end position="462"/>
    </location>
</feature>
<dbReference type="InterPro" id="IPR012999">
    <property type="entry name" value="Pyr_OxRdtase_I_AS"/>
</dbReference>
<gene>
    <name evidence="19" type="primary">lpdA</name>
    <name evidence="19" type="ORF">MJA45_17260</name>
</gene>
<evidence type="ECO:0000256" key="3">
    <source>
        <dbReference type="ARBA" id="ARBA00012608"/>
    </source>
</evidence>
<dbReference type="EC" id="1.8.1.4" evidence="3 16"/>
<dbReference type="SUPFAM" id="SSF55424">
    <property type="entry name" value="FAD/NAD-linked reductases, dimerisation (C-terminal) domain"/>
    <property type="match status" value="1"/>
</dbReference>
<organism evidence="19 20">
    <name type="scientific">Paenibacillus aurantius</name>
    <dbReference type="NCBI Taxonomy" id="2918900"/>
    <lineage>
        <taxon>Bacteria</taxon>
        <taxon>Bacillati</taxon>
        <taxon>Bacillota</taxon>
        <taxon>Bacilli</taxon>
        <taxon>Bacillales</taxon>
        <taxon>Paenibacillaceae</taxon>
        <taxon>Paenibacillus</taxon>
    </lineage>
</organism>
<evidence type="ECO:0000256" key="14">
    <source>
        <dbReference type="PIRSR" id="PIRSR000350-3"/>
    </source>
</evidence>
<dbReference type="RefSeq" id="WP_315603146.1">
    <property type="nucleotide sequence ID" value="NZ_CP130318.1"/>
</dbReference>
<dbReference type="SUPFAM" id="SSF51905">
    <property type="entry name" value="FAD/NAD(P)-binding domain"/>
    <property type="match status" value="1"/>
</dbReference>
<keyword evidence="8 16" id="KW-0560">Oxidoreductase</keyword>
<dbReference type="PROSITE" id="PS00076">
    <property type="entry name" value="PYRIDINE_REDOX_1"/>
    <property type="match status" value="1"/>
</dbReference>